<evidence type="ECO:0000313" key="2">
    <source>
        <dbReference type="EMBL" id="MFC2947151.1"/>
    </source>
</evidence>
<protein>
    <submittedName>
        <fullName evidence="2">Helix-turn-helix domain-containing protein</fullName>
    </submittedName>
</protein>
<name>A0ABV7A2B4_9BACI</name>
<organism evidence="2 3">
    <name type="scientific">Virgibacillus sediminis</name>
    <dbReference type="NCBI Taxonomy" id="202260"/>
    <lineage>
        <taxon>Bacteria</taxon>
        <taxon>Bacillati</taxon>
        <taxon>Bacillota</taxon>
        <taxon>Bacilli</taxon>
        <taxon>Bacillales</taxon>
        <taxon>Bacillaceae</taxon>
        <taxon>Virgibacillus</taxon>
    </lineage>
</organism>
<dbReference type="RefSeq" id="WP_390302209.1">
    <property type="nucleotide sequence ID" value="NZ_JBHRRZ010000003.1"/>
</dbReference>
<dbReference type="EMBL" id="JBHRRZ010000003">
    <property type="protein sequence ID" value="MFC2947151.1"/>
    <property type="molecule type" value="Genomic_DNA"/>
</dbReference>
<dbReference type="SUPFAM" id="SSF46785">
    <property type="entry name" value="Winged helix' DNA-binding domain"/>
    <property type="match status" value="1"/>
</dbReference>
<dbReference type="InterPro" id="IPR036390">
    <property type="entry name" value="WH_DNA-bd_sf"/>
</dbReference>
<gene>
    <name evidence="2" type="ORF">ACFODW_02065</name>
</gene>
<proteinExistence type="predicted"/>
<sequence length="43" mass="5023">MGITQETISRRLSQFQMNGWINQKGQREIKWLDIEALSAVSEE</sequence>
<accession>A0ABV7A2B4</accession>
<feature type="domain" description="HTH crp-type" evidence="1">
    <location>
        <begin position="1"/>
        <end position="39"/>
    </location>
</feature>
<dbReference type="Gene3D" id="1.10.10.10">
    <property type="entry name" value="Winged helix-like DNA-binding domain superfamily/Winged helix DNA-binding domain"/>
    <property type="match status" value="1"/>
</dbReference>
<comment type="caution">
    <text evidence="2">The sequence shown here is derived from an EMBL/GenBank/DDBJ whole genome shotgun (WGS) entry which is preliminary data.</text>
</comment>
<keyword evidence="3" id="KW-1185">Reference proteome</keyword>
<reference evidence="3" key="1">
    <citation type="journal article" date="2019" name="Int. J. Syst. Evol. Microbiol.">
        <title>The Global Catalogue of Microorganisms (GCM) 10K type strain sequencing project: providing services to taxonomists for standard genome sequencing and annotation.</title>
        <authorList>
            <consortium name="The Broad Institute Genomics Platform"/>
            <consortium name="The Broad Institute Genome Sequencing Center for Infectious Disease"/>
            <person name="Wu L."/>
            <person name="Ma J."/>
        </authorList>
    </citation>
    <scope>NUCLEOTIDE SEQUENCE [LARGE SCALE GENOMIC DNA]</scope>
    <source>
        <strain evidence="3">KCTC 13193</strain>
    </source>
</reference>
<dbReference type="InterPro" id="IPR012318">
    <property type="entry name" value="HTH_CRP"/>
</dbReference>
<dbReference type="Proteomes" id="UP001595387">
    <property type="component" value="Unassembled WGS sequence"/>
</dbReference>
<evidence type="ECO:0000313" key="3">
    <source>
        <dbReference type="Proteomes" id="UP001595387"/>
    </source>
</evidence>
<dbReference type="Pfam" id="PF13545">
    <property type="entry name" value="HTH_Crp_2"/>
    <property type="match status" value="1"/>
</dbReference>
<evidence type="ECO:0000259" key="1">
    <source>
        <dbReference type="Pfam" id="PF13545"/>
    </source>
</evidence>
<dbReference type="InterPro" id="IPR036388">
    <property type="entry name" value="WH-like_DNA-bd_sf"/>
</dbReference>